<evidence type="ECO:0000313" key="3">
    <source>
        <dbReference type="EMBL" id="HGW92440.1"/>
    </source>
</evidence>
<protein>
    <submittedName>
        <fullName evidence="3">T9SS type A sorting domain-containing protein</fullName>
    </submittedName>
</protein>
<dbReference type="InterPro" id="IPR028994">
    <property type="entry name" value="Integrin_alpha_N"/>
</dbReference>
<gene>
    <name evidence="3" type="ORF">ENV67_07890</name>
</gene>
<dbReference type="InterPro" id="IPR057420">
    <property type="entry name" value="Beta-prop_CGLA"/>
</dbReference>
<dbReference type="EMBL" id="DTHG01000096">
    <property type="protein sequence ID" value="HGW92440.1"/>
    <property type="molecule type" value="Genomic_DNA"/>
</dbReference>
<dbReference type="SUPFAM" id="SSF69318">
    <property type="entry name" value="Integrin alpha N-terminal domain"/>
    <property type="match status" value="2"/>
</dbReference>
<dbReference type="PANTHER" id="PTHR41775:SF1">
    <property type="entry name" value="PEPTIDASE M6-LIKE DOMAIN-CONTAINING PROTEIN"/>
    <property type="match status" value="1"/>
</dbReference>
<organism evidence="3">
    <name type="scientific">candidate division WOR-3 bacterium</name>
    <dbReference type="NCBI Taxonomy" id="2052148"/>
    <lineage>
        <taxon>Bacteria</taxon>
        <taxon>Bacteria division WOR-3</taxon>
    </lineage>
</organism>
<dbReference type="PANTHER" id="PTHR41775">
    <property type="entry name" value="SECRETED PROTEIN-RELATED"/>
    <property type="match status" value="1"/>
</dbReference>
<accession>A0A7C4YDM3</accession>
<proteinExistence type="predicted"/>
<evidence type="ECO:0000259" key="2">
    <source>
        <dbReference type="Pfam" id="PF25292"/>
    </source>
</evidence>
<name>A0A7C4YDM3_UNCW3</name>
<dbReference type="AlphaFoldDB" id="A0A7C4YDM3"/>
<dbReference type="InterPro" id="IPR015943">
    <property type="entry name" value="WD40/YVTN_repeat-like_dom_sf"/>
</dbReference>
<evidence type="ECO:0000259" key="1">
    <source>
        <dbReference type="Pfam" id="PF18962"/>
    </source>
</evidence>
<dbReference type="Pfam" id="PF18962">
    <property type="entry name" value="Por_Secre_tail"/>
    <property type="match status" value="1"/>
</dbReference>
<dbReference type="NCBIfam" id="TIGR04183">
    <property type="entry name" value="Por_Secre_tail"/>
    <property type="match status" value="1"/>
</dbReference>
<reference evidence="3" key="1">
    <citation type="journal article" date="2020" name="mSystems">
        <title>Genome- and Community-Level Interaction Insights into Carbon Utilization and Element Cycling Functions of Hydrothermarchaeota in Hydrothermal Sediment.</title>
        <authorList>
            <person name="Zhou Z."/>
            <person name="Liu Y."/>
            <person name="Xu W."/>
            <person name="Pan J."/>
            <person name="Luo Z.H."/>
            <person name="Li M."/>
        </authorList>
    </citation>
    <scope>NUCLEOTIDE SEQUENCE [LARGE SCALE GENOMIC DNA]</scope>
    <source>
        <strain evidence="3">SpSt-780</strain>
    </source>
</reference>
<dbReference type="InterPro" id="IPR026444">
    <property type="entry name" value="Secre_tail"/>
</dbReference>
<dbReference type="Pfam" id="PF25292">
    <property type="entry name" value="Beta-prop_CGLA"/>
    <property type="match status" value="1"/>
</dbReference>
<feature type="domain" description="Lambda-carrageenase beta-propeller" evidence="2">
    <location>
        <begin position="692"/>
        <end position="796"/>
    </location>
</feature>
<feature type="domain" description="Secretion system C-terminal sorting" evidence="1">
    <location>
        <begin position="936"/>
        <end position="1010"/>
    </location>
</feature>
<comment type="caution">
    <text evidence="3">The sequence shown here is derived from an EMBL/GenBank/DDBJ whole genome shotgun (WGS) entry which is preliminary data.</text>
</comment>
<dbReference type="Gene3D" id="2.130.10.10">
    <property type="entry name" value="YVTN repeat-like/Quinoprotein amine dehydrogenase"/>
    <property type="match status" value="1"/>
</dbReference>
<sequence>MGPGVRIPLPPSPERSIMIYLLFCIMNINNKDYREFYKKVYDKQKLLYQNEEYRRFFRPDIKFYKKLKSRKSDIDTVRVAVLRVEFLEDSSSKTTGNGKMVLTPQGNRCDTIFQGNDTIIHRNIYYDPPHDSIYFSKLMEFLHNYFWIVSSHKLYVEWKILPESLDSSFVLPHTMLYYGDPENYVLGLFTLLRDAIEVADPYVDFSKFDKIIIFHAGSMYQTDVNYDSPYDLPAVFIDGLDIIFGSPAIADGKEFTGGVVYCETGNQDGYHSFLQGGLVHEFSHAIGAIDLYDTGGNSMGMGGWALMGTGNWNEGGLIPPRHDPWHRIYFGWEEPVLIDKDTTLNIEWVGSKDSTYPKLYKIPINSYEYYLIENRLAYMNPDTFHYVSPCTTDIDSNGFRVWKNDVLVRVDDYDISLPPDIGKGGLGIWHIDERKIMDSIDYNAVNSGTPKGVDLEEADGIQDFEKLFDELRVIDVDAIFFGSKYDVFAKDAFLDSFTPYSEPNTDDNYHNKSYISIYDISNSGETMSFKVKFLRSLKNFPLKISSRPDVVSPVFFDTFIILGSVDGVLRKISLDGNVSEIFRMDDSSYTTPSIGDVDGDGEEEIVWSDIGGKLYIIKINGDTLGTLKLKRFVSSALLVDIDNDGASEIITGNDNSSLNIYNFKKGTLKSVYLGQWIWGTPLYINGSIYTITLDGTLFKISNNGEIVWRRGDESLNLTITSPVACDIDRDGIVEIIYSSGNGNIYCIDETGKIKWKNKISKYSFYSSPALADLDNDGYPEVIFACGKSIYAITKDGVPMDNYPRIFKFSEDIQSSIITMDIDGDSIQEIIFGSPDGGVYGLNSKGKDVFRLSSGFKIYSTPLIYLKNDSILLFTFSEDGNLYGYNLGGVKNNIFSYRKIFYSSNNNAFVDVHQFKTPEENNFTRIEDIVPEREFYIYPSPVKGNKGKIRFKIQGDGIRIVLKVISTSGRIVYYKEINEYKNINEEQVDFSSCSNGIYFLQMEIKKGNEEKIYRKAFGLLKGGY</sequence>